<evidence type="ECO:0000313" key="3">
    <source>
        <dbReference type="Proteomes" id="UP001500620"/>
    </source>
</evidence>
<feature type="transmembrane region" description="Helical" evidence="1">
    <location>
        <begin position="510"/>
        <end position="533"/>
    </location>
</feature>
<sequence length="808" mass="85804">MTTATHAGQVLPDHRTLVVDLRTDYQLLVGRRNFHEYVRERIAAGTADTDRTTDRVELGRIVVIDRAGDLFAHSDALAMVLNAQTVRHVICVAVGMADGDGGVAVRLPSILRNESTTVLWVGDERGVSWNPGEGPASTVTLEAVDGDDTYLADLLEALTAMEVFREAAQHTSKMPSRVAVPGVRVVSTRVDDDLLVAAQRRAVGAINGAADRIVPAQPTGERLPRLGGELARRFPRVAPTAPGGTVGQARADAQRAVESLTRTVATAGRPWRPLVPESGAPVPTLFARAAEALRQYREAVRGLLIEGDAGPDGHRRSRLRDLGIALPPGPGPDADEPASAVEAVRREVVAGIEAGRPLKTLVLEVFAAASELRPAGSRVRAADLDRSCPDQQLTKLGEVPPIPGGFQAFTVPLLIFLAPLLALVPALWSPIGRIGAITCGVGVVLLLVFGAALLRGRRRRIGLVRRAALRDTGIVTVVLLLAAVAPAAVAWGVLTGRLPAVGDEPPVPEAFAWGAVGLGAVVALTAIGLWWYLVVRAWRSELATDQPGRLWRAITAVYDAAAEEWTLSETLTSASNAVRAFGGTLDTLGGELEAHAAELRTDPRPGRSARTDVATVGSVNAIVRHDLVGLVLACVERGAADVRLGERDGVAERVGQRARALADAYDRYVRRDGIQNPPADWPDRPGRAQLVSTWWRGLDAFRRAIASGRPVQQLCSDDQVQLLSRNPGAAATVAFAPRSARNVLADPAGNEPVDVEAPFTDGRGELVWTAAGTSAGVLHLVPLRTGVEFGQLERDTVRPGEGPSWTSR</sequence>
<feature type="transmembrane region" description="Helical" evidence="1">
    <location>
        <begin position="408"/>
        <end position="428"/>
    </location>
</feature>
<feature type="transmembrane region" description="Helical" evidence="1">
    <location>
        <begin position="474"/>
        <end position="494"/>
    </location>
</feature>
<evidence type="ECO:0000313" key="2">
    <source>
        <dbReference type="EMBL" id="GAA4259446.1"/>
    </source>
</evidence>
<organism evidence="2 3">
    <name type="scientific">Dactylosporangium darangshiense</name>
    <dbReference type="NCBI Taxonomy" id="579108"/>
    <lineage>
        <taxon>Bacteria</taxon>
        <taxon>Bacillati</taxon>
        <taxon>Actinomycetota</taxon>
        <taxon>Actinomycetes</taxon>
        <taxon>Micromonosporales</taxon>
        <taxon>Micromonosporaceae</taxon>
        <taxon>Dactylosporangium</taxon>
    </lineage>
</organism>
<keyword evidence="1" id="KW-0812">Transmembrane</keyword>
<keyword evidence="3" id="KW-1185">Reference proteome</keyword>
<protein>
    <submittedName>
        <fullName evidence="2">Uncharacterized protein</fullName>
    </submittedName>
</protein>
<name>A0ABP8DM98_9ACTN</name>
<dbReference type="RefSeq" id="WP_345136346.1">
    <property type="nucleotide sequence ID" value="NZ_BAABAT010000035.1"/>
</dbReference>
<dbReference type="Proteomes" id="UP001500620">
    <property type="component" value="Unassembled WGS sequence"/>
</dbReference>
<dbReference type="EMBL" id="BAABAT010000035">
    <property type="protein sequence ID" value="GAA4259446.1"/>
    <property type="molecule type" value="Genomic_DNA"/>
</dbReference>
<keyword evidence="1" id="KW-1133">Transmembrane helix</keyword>
<proteinExistence type="predicted"/>
<comment type="caution">
    <text evidence="2">The sequence shown here is derived from an EMBL/GenBank/DDBJ whole genome shotgun (WGS) entry which is preliminary data.</text>
</comment>
<accession>A0ABP8DM98</accession>
<reference evidence="3" key="1">
    <citation type="journal article" date="2019" name="Int. J. Syst. Evol. Microbiol.">
        <title>The Global Catalogue of Microorganisms (GCM) 10K type strain sequencing project: providing services to taxonomists for standard genome sequencing and annotation.</title>
        <authorList>
            <consortium name="The Broad Institute Genomics Platform"/>
            <consortium name="The Broad Institute Genome Sequencing Center for Infectious Disease"/>
            <person name="Wu L."/>
            <person name="Ma J."/>
        </authorList>
    </citation>
    <scope>NUCLEOTIDE SEQUENCE [LARGE SCALE GENOMIC DNA]</scope>
    <source>
        <strain evidence="3">JCM 17441</strain>
    </source>
</reference>
<keyword evidence="1" id="KW-0472">Membrane</keyword>
<feature type="transmembrane region" description="Helical" evidence="1">
    <location>
        <begin position="434"/>
        <end position="454"/>
    </location>
</feature>
<evidence type="ECO:0000256" key="1">
    <source>
        <dbReference type="SAM" id="Phobius"/>
    </source>
</evidence>
<gene>
    <name evidence="2" type="ORF">GCM10022255_084090</name>
</gene>